<protein>
    <recommendedName>
        <fullName evidence="10">Coatomer subunit delta</fullName>
    </recommendedName>
</protein>
<dbReference type="InterPro" id="IPR028565">
    <property type="entry name" value="MHD"/>
</dbReference>
<dbReference type="CDD" id="cd14830">
    <property type="entry name" value="Delta_COP_N"/>
    <property type="match status" value="1"/>
</dbReference>
<dbReference type="Gene3D" id="3.30.450.60">
    <property type="match status" value="1"/>
</dbReference>
<dbReference type="Pfam" id="PF01217">
    <property type="entry name" value="Clat_adaptor_s"/>
    <property type="match status" value="1"/>
</dbReference>
<dbReference type="GO" id="GO:0006890">
    <property type="term" value="P:retrograde vesicle-mediated transport, Golgi to endoplasmic reticulum"/>
    <property type="evidence" value="ECO:0007669"/>
    <property type="project" value="UniProtKB-UniRule"/>
</dbReference>
<keyword evidence="4 10" id="KW-0963">Cytoplasm</keyword>
<sequence>MVVLAASLCTRGGKTIVTRQFREIPKDRITALLASFPKLTSSGTQHTTVEDNDVRYVYQPMEDLYLVLITNMQSNILQDIDTLHLLGQVVSSIVRQVDEREIINNSFEILSAFDEVISLGYRENLTLSQVKTFLEMDSHEEKIHEIIQRNKELEAAEERKLRAKQLELKNKGSSRRDFGSQPSFSSFGSNNVVPQHSTPSPSSYESEERPAKSLGSGSLRGKGLQLGKKKTGALHTLRGSLGSEAETALLMSNAASVHNSSNSIAQNGTKKADDEIENDGIHIAIKEEISAVVERMGNVKSAEVKGSLQLRIADPELTHIEILVTADGASNHYRTHPNVDKNAFLKNKVIKLKDPRRGFPANNQQLSVLRWQLSSNNVEEPLVPLEFHCWFVEADNGGVSAIIEYELIEGYDETLENVVVKIPLSHTVGEVSVTNEQDYEWNQYDDGLEWIIPSITPGTDSASGSFEWVVSGPVEEEDFFPMAIDFKVSQALSSFGKVDVSDVISASDESVSLPFKKDIIVGTDSFAIV</sequence>
<comment type="similarity">
    <text evidence="1 10">Belongs to the adaptor complexes medium subunit family. Delta-COP subfamily.</text>
</comment>
<proteinExistence type="inferred from homology"/>
<organism evidence="15 16">
    <name type="scientific">Geotrichum candidum</name>
    <name type="common">Oospora lactis</name>
    <name type="synonym">Dipodascus geotrichum</name>
    <dbReference type="NCBI Taxonomy" id="1173061"/>
    <lineage>
        <taxon>Eukaryota</taxon>
        <taxon>Fungi</taxon>
        <taxon>Dikarya</taxon>
        <taxon>Ascomycota</taxon>
        <taxon>Saccharomycotina</taxon>
        <taxon>Dipodascomycetes</taxon>
        <taxon>Dipodascales</taxon>
        <taxon>Dipodascaceae</taxon>
        <taxon>Geotrichum</taxon>
    </lineage>
</organism>
<keyword evidence="9 10" id="KW-0968">Cytoplasmic vesicle</keyword>
<evidence type="ECO:0000256" key="13">
    <source>
        <dbReference type="SAM" id="MobiDB-lite"/>
    </source>
</evidence>
<comment type="subunit">
    <text evidence="2 10">Oligomeric complex that consists of at least the alpha, beta, beta', gamma, delta, epsilon and zeta subunits.</text>
</comment>
<feature type="compositionally biased region" description="Low complexity" evidence="13">
    <location>
        <begin position="179"/>
        <end position="189"/>
    </location>
</feature>
<dbReference type="InterPro" id="IPR022775">
    <property type="entry name" value="AP_mu_sigma_su"/>
</dbReference>
<dbReference type="GO" id="GO:0030126">
    <property type="term" value="C:COPI vesicle coat"/>
    <property type="evidence" value="ECO:0007669"/>
    <property type="project" value="UniProtKB-UniRule"/>
</dbReference>
<comment type="subcellular location">
    <subcellularLocation>
        <location evidence="10 11">Cytoplasm</location>
    </subcellularLocation>
    <subcellularLocation>
        <location evidence="10 11">Cytoplasmic vesicle</location>
        <location evidence="10 11">COPI-coated vesicle membrane</location>
        <topology evidence="10 11">Peripheral membrane protein</topology>
        <orientation evidence="10 11">Cytoplasmic side</orientation>
    </subcellularLocation>
    <subcellularLocation>
        <location evidence="10 11">Golgi apparatus membrane</location>
        <topology evidence="10 11">Peripheral membrane protein</topology>
        <orientation evidence="10 11">Cytoplasmic side</orientation>
    </subcellularLocation>
</comment>
<dbReference type="FunFam" id="3.30.450.60:FF:000003">
    <property type="entry name" value="Coatomer subunit delta"/>
    <property type="match status" value="1"/>
</dbReference>
<reference evidence="15" key="1">
    <citation type="submission" date="2014-03" db="EMBL/GenBank/DDBJ databases">
        <authorList>
            <person name="Casaregola S."/>
        </authorList>
    </citation>
    <scope>NUCLEOTIDE SEQUENCE [LARGE SCALE GENOMIC DNA]</scope>
    <source>
        <strain evidence="15">CLIB 918</strain>
    </source>
</reference>
<evidence type="ECO:0000256" key="2">
    <source>
        <dbReference type="ARBA" id="ARBA00011775"/>
    </source>
</evidence>
<dbReference type="OrthoDB" id="10266042at2759"/>
<keyword evidence="5 10" id="KW-0931">ER-Golgi transport</keyword>
<evidence type="ECO:0000256" key="11">
    <source>
        <dbReference type="RuleBase" id="RU366052"/>
    </source>
</evidence>
<evidence type="ECO:0000256" key="5">
    <source>
        <dbReference type="ARBA" id="ARBA00022892"/>
    </source>
</evidence>
<dbReference type="GO" id="GO:0006888">
    <property type="term" value="P:endoplasmic reticulum to Golgi vesicle-mediated transport"/>
    <property type="evidence" value="ECO:0007669"/>
    <property type="project" value="TreeGrafter"/>
</dbReference>
<dbReference type="InterPro" id="IPR027059">
    <property type="entry name" value="Coatomer_dsu"/>
</dbReference>
<keyword evidence="16" id="KW-1185">Reference proteome</keyword>
<dbReference type="GO" id="GO:0051645">
    <property type="term" value="P:Golgi localization"/>
    <property type="evidence" value="ECO:0007669"/>
    <property type="project" value="TreeGrafter"/>
</dbReference>
<dbReference type="GO" id="GO:0015031">
    <property type="term" value="P:protein transport"/>
    <property type="evidence" value="ECO:0007669"/>
    <property type="project" value="UniProtKB-KW"/>
</dbReference>
<keyword evidence="7 10" id="KW-0333">Golgi apparatus</keyword>
<keyword evidence="12" id="KW-0175">Coiled coil</keyword>
<evidence type="ECO:0000313" key="15">
    <source>
        <dbReference type="EMBL" id="CDO57002.1"/>
    </source>
</evidence>
<evidence type="ECO:0000256" key="12">
    <source>
        <dbReference type="SAM" id="Coils"/>
    </source>
</evidence>
<dbReference type="CDD" id="cd09254">
    <property type="entry name" value="AP_delta-COPI_MHD"/>
    <property type="match status" value="1"/>
</dbReference>
<keyword evidence="8 10" id="KW-0472">Membrane</keyword>
<feature type="compositionally biased region" description="Basic and acidic residues" evidence="13">
    <location>
        <begin position="167"/>
        <end position="178"/>
    </location>
</feature>
<name>A0A0J9XI71_GEOCN</name>
<feature type="compositionally biased region" description="Low complexity" evidence="13">
    <location>
        <begin position="212"/>
        <end position="226"/>
    </location>
</feature>
<dbReference type="Gene3D" id="2.60.40.1170">
    <property type="entry name" value="Mu homology domain, subdomain B"/>
    <property type="match status" value="2"/>
</dbReference>
<evidence type="ECO:0000256" key="10">
    <source>
        <dbReference type="RuleBase" id="RU364018"/>
    </source>
</evidence>
<accession>A0A0J9XI71</accession>
<dbReference type="GO" id="GO:0000139">
    <property type="term" value="C:Golgi membrane"/>
    <property type="evidence" value="ECO:0007669"/>
    <property type="project" value="UniProtKB-SubCell"/>
</dbReference>
<evidence type="ECO:0000256" key="6">
    <source>
        <dbReference type="ARBA" id="ARBA00022927"/>
    </source>
</evidence>
<gene>
    <name evidence="15" type="ORF">BN980_GECA18s00758g</name>
</gene>
<evidence type="ECO:0000256" key="9">
    <source>
        <dbReference type="ARBA" id="ARBA00023329"/>
    </source>
</evidence>
<evidence type="ECO:0000256" key="3">
    <source>
        <dbReference type="ARBA" id="ARBA00022448"/>
    </source>
</evidence>
<dbReference type="PANTHER" id="PTHR10121">
    <property type="entry name" value="COATOMER SUBUNIT DELTA"/>
    <property type="match status" value="1"/>
</dbReference>
<dbReference type="STRING" id="1173061.A0A0J9XI71"/>
<dbReference type="EMBL" id="CCBN010000018">
    <property type="protein sequence ID" value="CDO57002.1"/>
    <property type="molecule type" value="Genomic_DNA"/>
</dbReference>
<dbReference type="InterPro" id="IPR036168">
    <property type="entry name" value="AP2_Mu_C_sf"/>
</dbReference>
<evidence type="ECO:0000256" key="8">
    <source>
        <dbReference type="ARBA" id="ARBA00023136"/>
    </source>
</evidence>
<dbReference type="PANTHER" id="PTHR10121:SF0">
    <property type="entry name" value="COATOMER SUBUNIT DELTA"/>
    <property type="match status" value="1"/>
</dbReference>
<dbReference type="Proteomes" id="UP000242525">
    <property type="component" value="Unassembled WGS sequence"/>
</dbReference>
<evidence type="ECO:0000256" key="7">
    <source>
        <dbReference type="ARBA" id="ARBA00023034"/>
    </source>
</evidence>
<comment type="function">
    <text evidence="10">The coatomer is a cytosolic protein complex that binds to dilysine motifs and reversibly associates with Golgi non-clathrin-coated vesicles, which further mediate biosynthetic protein transport from the ER, via the Golgi up to the trans Golgi network. Coatomer complex is required for budding from Golgi membranes, and is essential for the retrograde Golgi-to-ER transport of dilysine-tagged proteins.</text>
</comment>
<keyword evidence="6 10" id="KW-0653">Protein transport</keyword>
<dbReference type="Pfam" id="PF00928">
    <property type="entry name" value="Adap_comp_sub"/>
    <property type="match status" value="1"/>
</dbReference>
<evidence type="ECO:0000256" key="4">
    <source>
        <dbReference type="ARBA" id="ARBA00022490"/>
    </source>
</evidence>
<feature type="domain" description="MHD" evidence="14">
    <location>
        <begin position="278"/>
        <end position="529"/>
    </location>
</feature>
<evidence type="ECO:0000259" key="14">
    <source>
        <dbReference type="PROSITE" id="PS51072"/>
    </source>
</evidence>
<evidence type="ECO:0000313" key="16">
    <source>
        <dbReference type="Proteomes" id="UP000242525"/>
    </source>
</evidence>
<dbReference type="InterPro" id="IPR011012">
    <property type="entry name" value="Longin-like_dom_sf"/>
</dbReference>
<comment type="caution">
    <text evidence="15">The sequence shown here is derived from an EMBL/GenBank/DDBJ whole genome shotgun (WGS) entry which is preliminary data.</text>
</comment>
<dbReference type="PROSITE" id="PS51072">
    <property type="entry name" value="MHD"/>
    <property type="match status" value="1"/>
</dbReference>
<keyword evidence="3 10" id="KW-0813">Transport</keyword>
<dbReference type="AlphaFoldDB" id="A0A0J9XI71"/>
<dbReference type="SUPFAM" id="SSF49447">
    <property type="entry name" value="Second domain of Mu2 adaptin subunit (ap50) of ap2 adaptor"/>
    <property type="match status" value="1"/>
</dbReference>
<feature type="coiled-coil region" evidence="12">
    <location>
        <begin position="136"/>
        <end position="166"/>
    </location>
</feature>
<feature type="region of interest" description="Disordered" evidence="13">
    <location>
        <begin position="167"/>
        <end position="231"/>
    </location>
</feature>
<evidence type="ECO:0000256" key="1">
    <source>
        <dbReference type="ARBA" id="ARBA00010516"/>
    </source>
</evidence>
<dbReference type="SUPFAM" id="SSF64356">
    <property type="entry name" value="SNARE-like"/>
    <property type="match status" value="1"/>
</dbReference>